<evidence type="ECO:0000256" key="1">
    <source>
        <dbReference type="ARBA" id="ARBA00001946"/>
    </source>
</evidence>
<keyword evidence="4 9" id="KW-0436">Ligase</keyword>
<comment type="caution">
    <text evidence="12">The sequence shown here is derived from an EMBL/GenBank/DDBJ whole genome shotgun (WGS) entry which is preliminary data.</text>
</comment>
<dbReference type="EC" id="6.3.5.9" evidence="9"/>
<evidence type="ECO:0000256" key="4">
    <source>
        <dbReference type="ARBA" id="ARBA00022598"/>
    </source>
</evidence>
<evidence type="ECO:0000313" key="13">
    <source>
        <dbReference type="Proteomes" id="UP001177080"/>
    </source>
</evidence>
<dbReference type="PROSITE" id="PS51274">
    <property type="entry name" value="GATASE_COBBQ"/>
    <property type="match status" value="1"/>
</dbReference>
<evidence type="ECO:0000256" key="7">
    <source>
        <dbReference type="ARBA" id="ARBA00022842"/>
    </source>
</evidence>
<comment type="similarity">
    <text evidence="9">Belongs to the CobB/CbiA family.</text>
</comment>
<keyword evidence="6 9" id="KW-0067">ATP-binding</keyword>
<dbReference type="Gene3D" id="3.40.50.300">
    <property type="entry name" value="P-loop containing nucleotide triphosphate hydrolases"/>
    <property type="match status" value="1"/>
</dbReference>
<dbReference type="CDD" id="cd05388">
    <property type="entry name" value="CobB_N"/>
    <property type="match status" value="1"/>
</dbReference>
<keyword evidence="5 9" id="KW-0547">Nucleotide-binding</keyword>
<dbReference type="PANTHER" id="PTHR43873:SF1">
    <property type="entry name" value="COBYRINATE A,C-DIAMIDE SYNTHASE"/>
    <property type="match status" value="1"/>
</dbReference>
<dbReference type="InterPro" id="IPR004484">
    <property type="entry name" value="CbiA/CobB_synth"/>
</dbReference>
<evidence type="ECO:0000313" key="12">
    <source>
        <dbReference type="EMBL" id="MDO6119842.1"/>
    </source>
</evidence>
<keyword evidence="8 9" id="KW-0315">Glutamine amidotransferase</keyword>
<sequence>MSGLLIAAPASGSGKTTVTLGLARALADAGLPLVSGKAGPDYIDPAFHAAASRRACLNYDPWAMRPELIRANAAMQAGEGDFLLVEAMMGLFDGAADGTGSPADLAATLGLPVVLVVDCSRLSQSVAAMVKGYADFRSDIRVAGVILNKVGSRKHEMMLRGALEASGIEIFGVLDRDPGLALPERHLGLVQAGEHCALEGFIARAAEAVVRCCDIERLLAVAGRHALPEISAVSLLPPLGQHIAVARDTAFAFAYEHLLMGWRSAGAGLSFFSPLADEGPAPGADAVYLPGGYPELHAESLANASRFRLGMEEAARRRARIYGECGGYMVLGEGLVAADGSRHGMLGLLPLVTSFAERRRHLGYRLITPLSGSGFSAPMTAHEFHYSTIVREGEADRLFTVADAMGEDLGEAGLRRGAVSGSYMHIIDLAPEAA</sequence>
<dbReference type="EMBL" id="WHSC02000001">
    <property type="protein sequence ID" value="MDO6119842.1"/>
    <property type="molecule type" value="Genomic_DNA"/>
</dbReference>
<comment type="similarity">
    <text evidence="2">Belongs to the CobB/CobQ family. CobQ subfamily.</text>
</comment>
<gene>
    <name evidence="9" type="primary">cobB</name>
    <name evidence="12" type="ORF">GB928_001460</name>
</gene>
<organism evidence="12 13">
    <name type="scientific">Shinella curvata</name>
    <dbReference type="NCBI Taxonomy" id="1817964"/>
    <lineage>
        <taxon>Bacteria</taxon>
        <taxon>Pseudomonadati</taxon>
        <taxon>Pseudomonadota</taxon>
        <taxon>Alphaproteobacteria</taxon>
        <taxon>Hyphomicrobiales</taxon>
        <taxon>Rhizobiaceae</taxon>
        <taxon>Shinella</taxon>
    </lineage>
</organism>
<comment type="cofactor">
    <cofactor evidence="1 9">
        <name>Mg(2+)</name>
        <dbReference type="ChEBI" id="CHEBI:18420"/>
    </cofactor>
</comment>
<dbReference type="Gene3D" id="3.40.50.880">
    <property type="match status" value="1"/>
</dbReference>
<dbReference type="SUPFAM" id="SSF52317">
    <property type="entry name" value="Class I glutamine amidotransferase-like"/>
    <property type="match status" value="1"/>
</dbReference>
<feature type="domain" description="CobQ/CobB/MinD/ParA nucleotide binding" evidence="10">
    <location>
        <begin position="5"/>
        <end position="187"/>
    </location>
</feature>
<keyword evidence="3 9" id="KW-0169">Cobalamin biosynthesis</keyword>
<dbReference type="RefSeq" id="WP_244759243.1">
    <property type="nucleotide sequence ID" value="NZ_JALJCJ010000001.1"/>
</dbReference>
<dbReference type="PANTHER" id="PTHR43873">
    <property type="entry name" value="COBYRINATE A,C-DIAMIDE SYNTHASE"/>
    <property type="match status" value="1"/>
</dbReference>
<accession>A0ABT8X7X8</accession>
<dbReference type="SUPFAM" id="SSF52540">
    <property type="entry name" value="P-loop containing nucleoside triphosphate hydrolases"/>
    <property type="match status" value="1"/>
</dbReference>
<reference evidence="12" key="1">
    <citation type="submission" date="2022-04" db="EMBL/GenBank/DDBJ databases">
        <title>Shinella lacus sp. nov., a novel member of the genus Shinella from water.</title>
        <authorList>
            <person name="Deng Y."/>
        </authorList>
    </citation>
    <scope>NUCLEOTIDE SEQUENCE</scope>
    <source>
        <strain evidence="12">JCM 31239</strain>
    </source>
</reference>
<protein>
    <recommendedName>
        <fullName evidence="9">Hydrogenobyrinate a,c-diamide synthase</fullName>
        <ecNumber evidence="9">6.3.5.9</ecNumber>
    </recommendedName>
    <alternativeName>
        <fullName evidence="9">Hydrogenobyrinic acid a,c-diamide synthase</fullName>
    </alternativeName>
</protein>
<dbReference type="Pfam" id="PF07685">
    <property type="entry name" value="GATase_3"/>
    <property type="match status" value="1"/>
</dbReference>
<feature type="domain" description="CobB/CobQ-like glutamine amidotransferase" evidence="11">
    <location>
        <begin position="243"/>
        <end position="427"/>
    </location>
</feature>
<feature type="site" description="Increases nucleophilicity of active site Cys" evidence="9">
    <location>
        <position position="425"/>
    </location>
</feature>
<proteinExistence type="inferred from homology"/>
<dbReference type="NCBIfam" id="NF002204">
    <property type="entry name" value="PRK01077.1"/>
    <property type="match status" value="1"/>
</dbReference>
<evidence type="ECO:0000259" key="10">
    <source>
        <dbReference type="Pfam" id="PF01656"/>
    </source>
</evidence>
<dbReference type="HAMAP" id="MF_00027">
    <property type="entry name" value="CobB_CbiA"/>
    <property type="match status" value="1"/>
</dbReference>
<comment type="catalytic activity">
    <reaction evidence="9">
        <text>hydrogenobyrinate + 2 L-glutamine + 2 ATP + 2 H2O = hydrogenobyrinate a,c-diamide + 2 L-glutamate + 2 ADP + 2 phosphate + 2 H(+)</text>
        <dbReference type="Rhea" id="RHEA:12544"/>
        <dbReference type="ChEBI" id="CHEBI:15377"/>
        <dbReference type="ChEBI" id="CHEBI:15378"/>
        <dbReference type="ChEBI" id="CHEBI:29985"/>
        <dbReference type="ChEBI" id="CHEBI:30616"/>
        <dbReference type="ChEBI" id="CHEBI:43474"/>
        <dbReference type="ChEBI" id="CHEBI:58359"/>
        <dbReference type="ChEBI" id="CHEBI:77873"/>
        <dbReference type="ChEBI" id="CHEBI:77874"/>
        <dbReference type="ChEBI" id="CHEBI:456216"/>
        <dbReference type="EC" id="6.3.5.9"/>
    </reaction>
</comment>
<feature type="active site" description="Nucleophile" evidence="9">
    <location>
        <position position="325"/>
    </location>
</feature>
<evidence type="ECO:0000256" key="9">
    <source>
        <dbReference type="HAMAP-Rule" id="MF_00027"/>
    </source>
</evidence>
<evidence type="ECO:0000256" key="6">
    <source>
        <dbReference type="ARBA" id="ARBA00022840"/>
    </source>
</evidence>
<dbReference type="Proteomes" id="UP001177080">
    <property type="component" value="Unassembled WGS sequence"/>
</dbReference>
<dbReference type="InterPro" id="IPR011698">
    <property type="entry name" value="GATase_3"/>
</dbReference>
<keyword evidence="13" id="KW-1185">Reference proteome</keyword>
<dbReference type="NCBIfam" id="TIGR00379">
    <property type="entry name" value="cobB"/>
    <property type="match status" value="1"/>
</dbReference>
<dbReference type="InterPro" id="IPR002586">
    <property type="entry name" value="CobQ/CobB/MinD/ParA_Nub-bd_dom"/>
</dbReference>
<name>A0ABT8X7X8_9HYPH</name>
<comment type="domain">
    <text evidence="9">Comprises of two domains. The C-terminal domain contains the binding site for glutamine and catalyzes the hydrolysis of this substrate to glutamate and ammonia. The N-terminal domain is anticipated to bind ATP and hydrogenobyrinate and catalyzes the ultimate synthesis of the diamide product. The ammonia produced via the glutaminase domain is probably translocated to the adjacent domain via a molecular tunnel, where it reacts with an activated intermediate.</text>
</comment>
<dbReference type="InterPro" id="IPR029062">
    <property type="entry name" value="Class_I_gatase-like"/>
</dbReference>
<dbReference type="Pfam" id="PF01656">
    <property type="entry name" value="CbiA"/>
    <property type="match status" value="1"/>
</dbReference>
<comment type="pathway">
    <text evidence="9">Cofactor biosynthesis; adenosylcobalamin biosynthesis; cob(II)yrinate a,c-diamide from precorrin-2 (aerobic route): step 9/10.</text>
</comment>
<evidence type="ECO:0000256" key="2">
    <source>
        <dbReference type="ARBA" id="ARBA00006205"/>
    </source>
</evidence>
<dbReference type="InterPro" id="IPR027417">
    <property type="entry name" value="P-loop_NTPase"/>
</dbReference>
<evidence type="ECO:0000259" key="11">
    <source>
        <dbReference type="Pfam" id="PF07685"/>
    </source>
</evidence>
<comment type="function">
    <text evidence="9">Catalyzes the ATP-dependent amidation of the two carboxylate groups at positions a and c of hydrogenobyrinate, using either L-glutamine or ammonia as the nitrogen source.</text>
</comment>
<keyword evidence="7 9" id="KW-0460">Magnesium</keyword>
<comment type="miscellaneous">
    <text evidence="9">The a and c carboxylates of hydrogenobyrinate are activated for nucleophilic attack via formation of a phosphorylated intermediate by ATP. CobB catalyzes first the amidation of the c-carboxylate, and then that of the a-carboxylate.</text>
</comment>
<evidence type="ECO:0000256" key="5">
    <source>
        <dbReference type="ARBA" id="ARBA00022741"/>
    </source>
</evidence>
<evidence type="ECO:0000256" key="3">
    <source>
        <dbReference type="ARBA" id="ARBA00022573"/>
    </source>
</evidence>
<evidence type="ECO:0000256" key="8">
    <source>
        <dbReference type="ARBA" id="ARBA00022962"/>
    </source>
</evidence>